<dbReference type="GO" id="GO:0000287">
    <property type="term" value="F:magnesium ion binding"/>
    <property type="evidence" value="ECO:0007669"/>
    <property type="project" value="InterPro"/>
</dbReference>
<accession>X1GVD8</accession>
<dbReference type="PANTHER" id="PTHR42704">
    <property type="entry name" value="RIBULOSE BISPHOSPHATE CARBOXYLASE"/>
    <property type="match status" value="1"/>
</dbReference>
<evidence type="ECO:0000259" key="1">
    <source>
        <dbReference type="Pfam" id="PF00016"/>
    </source>
</evidence>
<reference evidence="2" key="1">
    <citation type="journal article" date="2014" name="Front. Microbiol.">
        <title>High frequency of phylogenetically diverse reductive dehalogenase-homologous genes in deep subseafloor sedimentary metagenomes.</title>
        <authorList>
            <person name="Kawai M."/>
            <person name="Futagami T."/>
            <person name="Toyoda A."/>
            <person name="Takaki Y."/>
            <person name="Nishi S."/>
            <person name="Hori S."/>
            <person name="Arai W."/>
            <person name="Tsubouchi T."/>
            <person name="Morono Y."/>
            <person name="Uchiyama I."/>
            <person name="Ito T."/>
            <person name="Fujiyama A."/>
            <person name="Inagaki F."/>
            <person name="Takami H."/>
        </authorList>
    </citation>
    <scope>NUCLEOTIDE SEQUENCE</scope>
    <source>
        <strain evidence="2">Expedition CK06-06</strain>
    </source>
</reference>
<name>X1GVD8_9ZZZZ</name>
<dbReference type="Gene3D" id="3.20.20.110">
    <property type="entry name" value="Ribulose bisphosphate carboxylase, large subunit, C-terminal domain"/>
    <property type="match status" value="1"/>
</dbReference>
<organism evidence="2">
    <name type="scientific">marine sediment metagenome</name>
    <dbReference type="NCBI Taxonomy" id="412755"/>
    <lineage>
        <taxon>unclassified sequences</taxon>
        <taxon>metagenomes</taxon>
        <taxon>ecological metagenomes</taxon>
    </lineage>
</organism>
<dbReference type="PANTHER" id="PTHR42704:SF17">
    <property type="entry name" value="RIBULOSE BISPHOSPHATE CARBOXYLASE LARGE CHAIN"/>
    <property type="match status" value="1"/>
</dbReference>
<comment type="caution">
    <text evidence="2">The sequence shown here is derived from an EMBL/GenBank/DDBJ whole genome shotgun (WGS) entry which is preliminary data.</text>
</comment>
<dbReference type="Pfam" id="PF00016">
    <property type="entry name" value="RuBisCO_large"/>
    <property type="match status" value="1"/>
</dbReference>
<dbReference type="AlphaFoldDB" id="X1GVD8"/>
<dbReference type="SUPFAM" id="SSF51649">
    <property type="entry name" value="RuBisCo, C-terminal domain"/>
    <property type="match status" value="1"/>
</dbReference>
<feature type="domain" description="Ribulose bisphosphate carboxylase large subunit C-terminal" evidence="1">
    <location>
        <begin position="3"/>
        <end position="265"/>
    </location>
</feature>
<evidence type="ECO:0000313" key="2">
    <source>
        <dbReference type="EMBL" id="GAH48835.1"/>
    </source>
</evidence>
<dbReference type="EMBL" id="BARU01024371">
    <property type="protein sequence ID" value="GAH48835.1"/>
    <property type="molecule type" value="Genomic_DNA"/>
</dbReference>
<sequence length="275" mass="30528">PKRPLSLHIIKPKMGMTPEQTAEQVYKTALGGVDMVKDDEMISEVYNSKFEPRLKAVLDALNRAKNKTHKEVIYFVSITDEVNRVFDKARRAIKLGANGLLLAYSAGPSVLRVLAEDPEINVPILLHPSHMISMTPRISWPVMARICRLCGADLMLTPTYWSTIPMVSLEEGIRTAQVKLAPFYHVKRTWPMPAAGMYPGLTPVLVREYGCDIVIPAGGGMLGHPMGYTAGARAWQQAIEATMDELPLGQAAKNKPELKAALEKWGTIQRPETLW</sequence>
<protein>
    <recommendedName>
        <fullName evidence="1">Ribulose bisphosphate carboxylase large subunit C-terminal domain-containing protein</fullName>
    </recommendedName>
</protein>
<dbReference type="SFLD" id="SFLDS00014">
    <property type="entry name" value="RuBisCO"/>
    <property type="match status" value="1"/>
</dbReference>
<proteinExistence type="predicted"/>
<dbReference type="SFLD" id="SFLDG00301">
    <property type="entry name" value="RuBisCO-like_proteins"/>
    <property type="match status" value="1"/>
</dbReference>
<feature type="non-terminal residue" evidence="2">
    <location>
        <position position="1"/>
    </location>
</feature>
<feature type="non-terminal residue" evidence="2">
    <location>
        <position position="275"/>
    </location>
</feature>
<gene>
    <name evidence="2" type="ORF">S03H2_39423</name>
</gene>
<dbReference type="InterPro" id="IPR000685">
    <property type="entry name" value="RuBisCO_lsu_C"/>
</dbReference>
<dbReference type="InterPro" id="IPR036376">
    <property type="entry name" value="RuBisCO_lsu_C_sf"/>
</dbReference>
<dbReference type="InterPro" id="IPR033966">
    <property type="entry name" value="RuBisCO"/>
</dbReference>
<dbReference type="GO" id="GO:0016984">
    <property type="term" value="F:ribulose-bisphosphate carboxylase activity"/>
    <property type="evidence" value="ECO:0007669"/>
    <property type="project" value="InterPro"/>
</dbReference>